<keyword evidence="2" id="KW-1185">Reference proteome</keyword>
<gene>
    <name evidence="1" type="ORF">BpHYR1_009131</name>
</gene>
<evidence type="ECO:0000313" key="2">
    <source>
        <dbReference type="Proteomes" id="UP000276133"/>
    </source>
</evidence>
<reference evidence="1 2" key="1">
    <citation type="journal article" date="2018" name="Sci. Rep.">
        <title>Genomic signatures of local adaptation to the degree of environmental predictability in rotifers.</title>
        <authorList>
            <person name="Franch-Gras L."/>
            <person name="Hahn C."/>
            <person name="Garcia-Roger E.M."/>
            <person name="Carmona M.J."/>
            <person name="Serra M."/>
            <person name="Gomez A."/>
        </authorList>
    </citation>
    <scope>NUCLEOTIDE SEQUENCE [LARGE SCALE GENOMIC DNA]</scope>
    <source>
        <strain evidence="1">HYR1</strain>
    </source>
</reference>
<sequence>MIKNFYQKNQYLNIQVLKMDGVFKSKYGIWNISFLKGFWGQEIRFEVANPGPEEPTIRLLNFDFEILMLILGEI</sequence>
<accession>A0A3M7SG71</accession>
<dbReference type="EMBL" id="REGN01001452">
    <property type="protein sequence ID" value="RNA34578.1"/>
    <property type="molecule type" value="Genomic_DNA"/>
</dbReference>
<name>A0A3M7SG71_BRAPC</name>
<dbReference type="AlphaFoldDB" id="A0A3M7SG71"/>
<proteinExistence type="predicted"/>
<protein>
    <submittedName>
        <fullName evidence="1">Uncharacterized protein</fullName>
    </submittedName>
</protein>
<evidence type="ECO:0000313" key="1">
    <source>
        <dbReference type="EMBL" id="RNA34578.1"/>
    </source>
</evidence>
<comment type="caution">
    <text evidence="1">The sequence shown here is derived from an EMBL/GenBank/DDBJ whole genome shotgun (WGS) entry which is preliminary data.</text>
</comment>
<dbReference type="Proteomes" id="UP000276133">
    <property type="component" value="Unassembled WGS sequence"/>
</dbReference>
<organism evidence="1 2">
    <name type="scientific">Brachionus plicatilis</name>
    <name type="common">Marine rotifer</name>
    <name type="synonym">Brachionus muelleri</name>
    <dbReference type="NCBI Taxonomy" id="10195"/>
    <lineage>
        <taxon>Eukaryota</taxon>
        <taxon>Metazoa</taxon>
        <taxon>Spiralia</taxon>
        <taxon>Gnathifera</taxon>
        <taxon>Rotifera</taxon>
        <taxon>Eurotatoria</taxon>
        <taxon>Monogononta</taxon>
        <taxon>Pseudotrocha</taxon>
        <taxon>Ploima</taxon>
        <taxon>Brachionidae</taxon>
        <taxon>Brachionus</taxon>
    </lineage>
</organism>